<evidence type="ECO:0000313" key="2">
    <source>
        <dbReference type="EMBL" id="CAI9288028.1"/>
    </source>
</evidence>
<dbReference type="EMBL" id="OX465081">
    <property type="protein sequence ID" value="CAI9288028.1"/>
    <property type="molecule type" value="Genomic_DNA"/>
</dbReference>
<dbReference type="Proteomes" id="UP001177003">
    <property type="component" value="Chromosome 5"/>
</dbReference>
<name>A0AA36E9W8_LACSI</name>
<sequence>MELGDETDVFQLRHVMSESKKTVHLYLTVVGEEDEEQAVVNNQFNPTKSNRGRRESQYDGNLSRGRGNDTFVSDNHKEPKVGMTELQRENLFKFGEVPKTGDRRCGEKSNEGWSGDEYTQQKTVFNPWYCIPSIPDCPKPSPEPGPFHCLCPNDKLIINQTYNTKKELAFVVKFIAVREKFQIKIEKSSKCWYQVVCMQENYHWRLYACVIKGT</sequence>
<gene>
    <name evidence="2" type="ORF">LSALG_LOCUS27355</name>
</gene>
<reference evidence="2" key="1">
    <citation type="submission" date="2023-04" db="EMBL/GenBank/DDBJ databases">
        <authorList>
            <person name="Vijverberg K."/>
            <person name="Xiong W."/>
            <person name="Schranz E."/>
        </authorList>
    </citation>
    <scope>NUCLEOTIDE SEQUENCE</scope>
</reference>
<accession>A0AA36E9W8</accession>
<evidence type="ECO:0000256" key="1">
    <source>
        <dbReference type="SAM" id="MobiDB-lite"/>
    </source>
</evidence>
<organism evidence="2 3">
    <name type="scientific">Lactuca saligna</name>
    <name type="common">Willowleaf lettuce</name>
    <dbReference type="NCBI Taxonomy" id="75948"/>
    <lineage>
        <taxon>Eukaryota</taxon>
        <taxon>Viridiplantae</taxon>
        <taxon>Streptophyta</taxon>
        <taxon>Embryophyta</taxon>
        <taxon>Tracheophyta</taxon>
        <taxon>Spermatophyta</taxon>
        <taxon>Magnoliopsida</taxon>
        <taxon>eudicotyledons</taxon>
        <taxon>Gunneridae</taxon>
        <taxon>Pentapetalae</taxon>
        <taxon>asterids</taxon>
        <taxon>campanulids</taxon>
        <taxon>Asterales</taxon>
        <taxon>Asteraceae</taxon>
        <taxon>Cichorioideae</taxon>
        <taxon>Cichorieae</taxon>
        <taxon>Lactucinae</taxon>
        <taxon>Lactuca</taxon>
    </lineage>
</organism>
<evidence type="ECO:0000313" key="3">
    <source>
        <dbReference type="Proteomes" id="UP001177003"/>
    </source>
</evidence>
<dbReference type="AlphaFoldDB" id="A0AA36E9W8"/>
<keyword evidence="3" id="KW-1185">Reference proteome</keyword>
<feature type="region of interest" description="Disordered" evidence="1">
    <location>
        <begin position="41"/>
        <end position="76"/>
    </location>
</feature>
<protein>
    <recommendedName>
        <fullName evidence="4">Transposase MuDR plant domain-containing protein</fullName>
    </recommendedName>
</protein>
<evidence type="ECO:0008006" key="4">
    <source>
        <dbReference type="Google" id="ProtNLM"/>
    </source>
</evidence>
<proteinExistence type="predicted"/>